<dbReference type="Pfam" id="PF20150">
    <property type="entry name" value="2EXR"/>
    <property type="match status" value="1"/>
</dbReference>
<proteinExistence type="predicted"/>
<dbReference type="InParanoid" id="A0A2J6TKH9"/>
<evidence type="ECO:0000313" key="3">
    <source>
        <dbReference type="Proteomes" id="UP000235371"/>
    </source>
</evidence>
<accession>A0A2J6TKH9</accession>
<reference evidence="2 3" key="1">
    <citation type="submission" date="2016-04" db="EMBL/GenBank/DDBJ databases">
        <title>A degradative enzymes factory behind the ericoid mycorrhizal symbiosis.</title>
        <authorList>
            <consortium name="DOE Joint Genome Institute"/>
            <person name="Martino E."/>
            <person name="Morin E."/>
            <person name="Grelet G."/>
            <person name="Kuo A."/>
            <person name="Kohler A."/>
            <person name="Daghino S."/>
            <person name="Barry K."/>
            <person name="Choi C."/>
            <person name="Cichocki N."/>
            <person name="Clum A."/>
            <person name="Copeland A."/>
            <person name="Hainaut M."/>
            <person name="Haridas S."/>
            <person name="Labutti K."/>
            <person name="Lindquist E."/>
            <person name="Lipzen A."/>
            <person name="Khouja H.-R."/>
            <person name="Murat C."/>
            <person name="Ohm R."/>
            <person name="Olson A."/>
            <person name="Spatafora J."/>
            <person name="Veneault-Fourrey C."/>
            <person name="Henrissat B."/>
            <person name="Grigoriev I."/>
            <person name="Martin F."/>
            <person name="Perotto S."/>
        </authorList>
    </citation>
    <scope>NUCLEOTIDE SEQUENCE [LARGE SCALE GENOMIC DNA]</scope>
    <source>
        <strain evidence="2 3">E</strain>
    </source>
</reference>
<dbReference type="PANTHER" id="PTHR35910:SF1">
    <property type="entry name" value="2EXR DOMAIN-CONTAINING PROTEIN"/>
    <property type="match status" value="1"/>
</dbReference>
<evidence type="ECO:0000259" key="1">
    <source>
        <dbReference type="Pfam" id="PF20150"/>
    </source>
</evidence>
<keyword evidence="3" id="KW-1185">Reference proteome</keyword>
<evidence type="ECO:0000313" key="2">
    <source>
        <dbReference type="EMBL" id="PMD63521.1"/>
    </source>
</evidence>
<name>A0A2J6TKH9_9HELO</name>
<organism evidence="2 3">
    <name type="scientific">Hyaloscypha bicolor E</name>
    <dbReference type="NCBI Taxonomy" id="1095630"/>
    <lineage>
        <taxon>Eukaryota</taxon>
        <taxon>Fungi</taxon>
        <taxon>Dikarya</taxon>
        <taxon>Ascomycota</taxon>
        <taxon>Pezizomycotina</taxon>
        <taxon>Leotiomycetes</taxon>
        <taxon>Helotiales</taxon>
        <taxon>Hyaloscyphaceae</taxon>
        <taxon>Hyaloscypha</taxon>
        <taxon>Hyaloscypha bicolor</taxon>
    </lineage>
</organism>
<feature type="domain" description="2EXR" evidence="1">
    <location>
        <begin position="4"/>
        <end position="92"/>
    </location>
</feature>
<dbReference type="Proteomes" id="UP000235371">
    <property type="component" value="Unassembled WGS sequence"/>
</dbReference>
<dbReference type="GeneID" id="36592690"/>
<dbReference type="EMBL" id="KZ613780">
    <property type="protein sequence ID" value="PMD63521.1"/>
    <property type="molecule type" value="Genomic_DNA"/>
</dbReference>
<gene>
    <name evidence="2" type="ORF">K444DRAFT_641333</name>
</gene>
<dbReference type="RefSeq" id="XP_024740425.1">
    <property type="nucleotide sequence ID" value="XM_024884613.1"/>
</dbReference>
<dbReference type="AlphaFoldDB" id="A0A2J6TKH9"/>
<dbReference type="PANTHER" id="PTHR35910">
    <property type="entry name" value="2EXR DOMAIN-CONTAINING PROTEIN"/>
    <property type="match status" value="1"/>
</dbReference>
<dbReference type="OrthoDB" id="3473305at2759"/>
<protein>
    <recommendedName>
        <fullName evidence="1">2EXR domain-containing protein</fullName>
    </recommendedName>
</protein>
<sequence length="224" mass="25761">MENFGMFPNLPFELRLKIWKFTFPGPRNVGIQIRFKDFGFGGWMSRKRSPAPPVALQVCHESREEALKCYILSFGTSTHPPTAYYNYKIDTLCFGDGPDIHSFPSNYLLNLWHGTNYNPNRRNDSKAIQAENVRYVLLDVDESIYGRPAFCWEEVRRFDGLEELLVVTWDADDRTDDLMSYFQTAMNAVAEAHPDWVVPKTKVVSALLGRDWGSLKPGRVEELA</sequence>
<dbReference type="InterPro" id="IPR045518">
    <property type="entry name" value="2EXR"/>
</dbReference>